<gene>
    <name evidence="3" type="ORF">ABS24_00475</name>
</gene>
<dbReference type="EMBL" id="LICA01000113">
    <property type="protein sequence ID" value="KRO95039.1"/>
    <property type="molecule type" value="Genomic_DNA"/>
</dbReference>
<accession>A0A0R2U649</accession>
<reference evidence="3 4" key="1">
    <citation type="submission" date="2015-10" db="EMBL/GenBank/DDBJ databases">
        <title>Metagenome-Assembled Genomes uncover a global brackish microbiome.</title>
        <authorList>
            <person name="Hugerth L.W."/>
            <person name="Larsson J."/>
            <person name="Alneberg J."/>
            <person name="Lindh M.V."/>
            <person name="Legrand C."/>
            <person name="Pinhassi J."/>
            <person name="Andersson A.F."/>
        </authorList>
    </citation>
    <scope>NUCLEOTIDE SEQUENCE [LARGE SCALE GENOMIC DNA]</scope>
    <source>
        <strain evidence="3">BACL26 MAG-121220-bin70</strain>
    </source>
</reference>
<evidence type="ECO:0000256" key="1">
    <source>
        <dbReference type="SAM" id="SignalP"/>
    </source>
</evidence>
<evidence type="ECO:0000313" key="3">
    <source>
        <dbReference type="EMBL" id="KRO95039.1"/>
    </source>
</evidence>
<dbReference type="Gene3D" id="2.30.42.10">
    <property type="match status" value="1"/>
</dbReference>
<protein>
    <recommendedName>
        <fullName evidence="2">PDZ domain-containing protein</fullName>
    </recommendedName>
</protein>
<dbReference type="Proteomes" id="UP000051213">
    <property type="component" value="Unassembled WGS sequence"/>
</dbReference>
<feature type="signal peptide" evidence="1">
    <location>
        <begin position="1"/>
        <end position="21"/>
    </location>
</feature>
<keyword evidence="1" id="KW-0732">Signal</keyword>
<organism evidence="3 4">
    <name type="scientific">SAR92 bacterium BACL26 MAG-121220-bin70</name>
    <dbReference type="NCBI Taxonomy" id="1655626"/>
    <lineage>
        <taxon>Bacteria</taxon>
        <taxon>Pseudomonadati</taxon>
        <taxon>Pseudomonadota</taxon>
        <taxon>Gammaproteobacteria</taxon>
        <taxon>Cellvibrionales</taxon>
        <taxon>Porticoccaceae</taxon>
        <taxon>SAR92 clade</taxon>
    </lineage>
</organism>
<proteinExistence type="predicted"/>
<sequence length="197" mass="21589">MNIKLVIPAIAALLVCNVSFAAHHEMAENPNEAVAVNWLKAGATGKAETIAYVSEHLAEDGMVYGDRYVGFGFTFNPDDDSKMVIDRIIPGSPASKVLQSGDEFVVVKGVRVSKRTMDKLSFRGKPGEPVKVTIKRDGKRLKTEVERGIISNNYGKAELMADLESGDASNWAAELKVNEVVSKDSVVYVWTTRKDRD</sequence>
<feature type="chain" id="PRO_5006425178" description="PDZ domain-containing protein" evidence="1">
    <location>
        <begin position="22"/>
        <end position="197"/>
    </location>
</feature>
<evidence type="ECO:0000313" key="4">
    <source>
        <dbReference type="Proteomes" id="UP000051213"/>
    </source>
</evidence>
<dbReference type="SMART" id="SM00228">
    <property type="entry name" value="PDZ"/>
    <property type="match status" value="1"/>
</dbReference>
<dbReference type="InterPro" id="IPR036034">
    <property type="entry name" value="PDZ_sf"/>
</dbReference>
<dbReference type="InterPro" id="IPR001478">
    <property type="entry name" value="PDZ"/>
</dbReference>
<dbReference type="AlphaFoldDB" id="A0A0R2U649"/>
<feature type="domain" description="PDZ" evidence="2">
    <location>
        <begin position="52"/>
        <end position="149"/>
    </location>
</feature>
<dbReference type="Pfam" id="PF13180">
    <property type="entry name" value="PDZ_2"/>
    <property type="match status" value="1"/>
</dbReference>
<dbReference type="PROSITE" id="PS50106">
    <property type="entry name" value="PDZ"/>
    <property type="match status" value="1"/>
</dbReference>
<comment type="caution">
    <text evidence="3">The sequence shown here is derived from an EMBL/GenBank/DDBJ whole genome shotgun (WGS) entry which is preliminary data.</text>
</comment>
<feature type="non-terminal residue" evidence="3">
    <location>
        <position position="197"/>
    </location>
</feature>
<name>A0A0R2U649_9GAMM</name>
<evidence type="ECO:0000259" key="2">
    <source>
        <dbReference type="PROSITE" id="PS50106"/>
    </source>
</evidence>
<dbReference type="SUPFAM" id="SSF50156">
    <property type="entry name" value="PDZ domain-like"/>
    <property type="match status" value="1"/>
</dbReference>